<keyword evidence="4 8" id="KW-0031">Aminopeptidase</keyword>
<dbReference type="GO" id="GO:0005737">
    <property type="term" value="C:cytoplasm"/>
    <property type="evidence" value="ECO:0007669"/>
    <property type="project" value="UniProtKB-SubCell"/>
</dbReference>
<dbReference type="InterPro" id="IPR005944">
    <property type="entry name" value="Pro_iminopeptidase"/>
</dbReference>
<feature type="active site" evidence="9">
    <location>
        <position position="266"/>
    </location>
</feature>
<dbReference type="Gene3D" id="3.40.50.1820">
    <property type="entry name" value="alpha/beta hydrolase"/>
    <property type="match status" value="1"/>
</dbReference>
<evidence type="ECO:0000256" key="1">
    <source>
        <dbReference type="ARBA" id="ARBA00001585"/>
    </source>
</evidence>
<evidence type="ECO:0000256" key="5">
    <source>
        <dbReference type="ARBA" id="ARBA00022490"/>
    </source>
</evidence>
<dbReference type="EC" id="3.4.11.5" evidence="8 10"/>
<keyword evidence="5 8" id="KW-0963">Cytoplasm</keyword>
<dbReference type="PANTHER" id="PTHR43722:SF1">
    <property type="entry name" value="PROLINE IMINOPEPTIDASE"/>
    <property type="match status" value="1"/>
</dbReference>
<dbReference type="PRINTS" id="PR00793">
    <property type="entry name" value="PROAMNOPTASE"/>
</dbReference>
<evidence type="ECO:0000256" key="10">
    <source>
        <dbReference type="RuleBase" id="RU003421"/>
    </source>
</evidence>
<dbReference type="NCBIfam" id="TIGR01249">
    <property type="entry name" value="pro_imino_pep_1"/>
    <property type="match status" value="1"/>
</dbReference>
<comment type="catalytic activity">
    <reaction evidence="1 8 10">
        <text>Release of N-terminal proline from a peptide.</text>
        <dbReference type="EC" id="3.4.11.5"/>
    </reaction>
</comment>
<dbReference type="PANTHER" id="PTHR43722">
    <property type="entry name" value="PROLINE IMINOPEPTIDASE"/>
    <property type="match status" value="1"/>
</dbReference>
<evidence type="ECO:0000256" key="8">
    <source>
        <dbReference type="PIRNR" id="PIRNR006431"/>
    </source>
</evidence>
<gene>
    <name evidence="12" type="ORF">SAMN04515671_1291</name>
</gene>
<evidence type="ECO:0000259" key="11">
    <source>
        <dbReference type="Pfam" id="PF00561"/>
    </source>
</evidence>
<dbReference type="GO" id="GO:0004177">
    <property type="term" value="F:aminopeptidase activity"/>
    <property type="evidence" value="ECO:0007669"/>
    <property type="project" value="UniProtKB-UniRule"/>
</dbReference>
<dbReference type="Proteomes" id="UP000198741">
    <property type="component" value="Chromosome I"/>
</dbReference>
<dbReference type="RefSeq" id="WP_231988388.1">
    <property type="nucleotide sequence ID" value="NZ_LT629710.1"/>
</dbReference>
<feature type="domain" description="AB hydrolase-1" evidence="11">
    <location>
        <begin position="35"/>
        <end position="298"/>
    </location>
</feature>
<sequence length="313" mass="34896">MAQLFPHPVPYDEGMLDVGDGQLVHWVVSGNPDGKPVVALHGGPGSGMSSGRAFDPARYRLVRFDQRGCGRSTPSVADLDTDLSTNTTHHLIADIERLREHLGIDRWVVWGGSWGVTLALAYAQRFPDRVTAMVLISVTMTRPQDVHWLYHEVGRYFPVEWHRFSERGGNAPDLIAAYDQLLNRHHDPAVRRQAARDWRDWEDAVLSLEEGWAPSGKYEDPDATVAFARLCAHYFSHAAWLESDELIRNAGRLAGIPAVLIHGRLDLGSPADVPWLLSRAWPEAELHYFGGGHTGSEEARDIMAAALTRFAQE</sequence>
<dbReference type="InterPro" id="IPR029058">
    <property type="entry name" value="AB_hydrolase_fold"/>
</dbReference>
<keyword evidence="6 8" id="KW-0645">Protease</keyword>
<evidence type="ECO:0000256" key="7">
    <source>
        <dbReference type="ARBA" id="ARBA00022801"/>
    </source>
</evidence>
<accession>A0A1H0KGD5</accession>
<dbReference type="SUPFAM" id="SSF53474">
    <property type="entry name" value="alpha/beta-Hydrolases"/>
    <property type="match status" value="1"/>
</dbReference>
<evidence type="ECO:0000313" key="13">
    <source>
        <dbReference type="Proteomes" id="UP000198741"/>
    </source>
</evidence>
<dbReference type="AlphaFoldDB" id="A0A1H0KGD5"/>
<evidence type="ECO:0000313" key="12">
    <source>
        <dbReference type="EMBL" id="SDO54830.1"/>
    </source>
</evidence>
<keyword evidence="13" id="KW-1185">Reference proteome</keyword>
<dbReference type="InterPro" id="IPR000073">
    <property type="entry name" value="AB_hydrolase_1"/>
</dbReference>
<organism evidence="12 13">
    <name type="scientific">Nakamurella panacisegetis</name>
    <dbReference type="NCBI Taxonomy" id="1090615"/>
    <lineage>
        <taxon>Bacteria</taxon>
        <taxon>Bacillati</taxon>
        <taxon>Actinomycetota</taxon>
        <taxon>Actinomycetes</taxon>
        <taxon>Nakamurellales</taxon>
        <taxon>Nakamurellaceae</taxon>
        <taxon>Nakamurella</taxon>
    </lineage>
</organism>
<dbReference type="InterPro" id="IPR002410">
    <property type="entry name" value="Peptidase_S33"/>
</dbReference>
<name>A0A1H0KGD5_9ACTN</name>
<dbReference type="EMBL" id="LT629710">
    <property type="protein sequence ID" value="SDO54830.1"/>
    <property type="molecule type" value="Genomic_DNA"/>
</dbReference>
<feature type="active site" description="Proton donor" evidence="9">
    <location>
        <position position="293"/>
    </location>
</feature>
<evidence type="ECO:0000256" key="3">
    <source>
        <dbReference type="ARBA" id="ARBA00010088"/>
    </source>
</evidence>
<dbReference type="Pfam" id="PF00561">
    <property type="entry name" value="Abhydrolase_1"/>
    <property type="match status" value="1"/>
</dbReference>
<reference evidence="12 13" key="1">
    <citation type="submission" date="2016-10" db="EMBL/GenBank/DDBJ databases">
        <authorList>
            <person name="de Groot N.N."/>
        </authorList>
    </citation>
    <scope>NUCLEOTIDE SEQUENCE [LARGE SCALE GENOMIC DNA]</scope>
    <source>
        <strain evidence="13">P4-7,KCTC 19426,CECT 7604</strain>
    </source>
</reference>
<feature type="active site" description="Nucleophile" evidence="9">
    <location>
        <position position="113"/>
    </location>
</feature>
<evidence type="ECO:0000256" key="6">
    <source>
        <dbReference type="ARBA" id="ARBA00022670"/>
    </source>
</evidence>
<protein>
    <recommendedName>
        <fullName evidence="8 10">Proline iminopeptidase</fullName>
        <shortName evidence="8">PIP</shortName>
        <ecNumber evidence="8 10">3.4.11.5</ecNumber>
    </recommendedName>
    <alternativeName>
        <fullName evidence="8">Prolyl aminopeptidase</fullName>
    </alternativeName>
</protein>
<comment type="similarity">
    <text evidence="3 8 10">Belongs to the peptidase S33 family.</text>
</comment>
<comment type="subcellular location">
    <subcellularLocation>
        <location evidence="2 8">Cytoplasm</location>
    </subcellularLocation>
</comment>
<evidence type="ECO:0000256" key="2">
    <source>
        <dbReference type="ARBA" id="ARBA00004496"/>
    </source>
</evidence>
<dbReference type="PIRSF" id="PIRSF006431">
    <property type="entry name" value="Pept_S33"/>
    <property type="match status" value="1"/>
</dbReference>
<evidence type="ECO:0000256" key="9">
    <source>
        <dbReference type="PIRSR" id="PIRSR006431-1"/>
    </source>
</evidence>
<proteinExistence type="inferred from homology"/>
<dbReference type="GO" id="GO:0006508">
    <property type="term" value="P:proteolysis"/>
    <property type="evidence" value="ECO:0007669"/>
    <property type="project" value="UniProtKB-KW"/>
</dbReference>
<dbReference type="PRINTS" id="PR00111">
    <property type="entry name" value="ABHYDROLASE"/>
</dbReference>
<evidence type="ECO:0000256" key="4">
    <source>
        <dbReference type="ARBA" id="ARBA00022438"/>
    </source>
</evidence>
<dbReference type="STRING" id="1090615.SAMN04515671_1291"/>
<keyword evidence="7 8" id="KW-0378">Hydrolase</keyword>